<evidence type="ECO:0000313" key="1">
    <source>
        <dbReference type="EMBL" id="KIG16099.1"/>
    </source>
</evidence>
<reference evidence="1 2" key="1">
    <citation type="submission" date="2014-12" db="EMBL/GenBank/DDBJ databases">
        <title>Genome assembly of Enhygromyxa salina DSM 15201.</title>
        <authorList>
            <person name="Sharma G."/>
            <person name="Subramanian S."/>
        </authorList>
    </citation>
    <scope>NUCLEOTIDE SEQUENCE [LARGE SCALE GENOMIC DNA]</scope>
    <source>
        <strain evidence="1 2">DSM 15201</strain>
    </source>
</reference>
<dbReference type="AlphaFoldDB" id="A0A0C1ZEK0"/>
<proteinExistence type="predicted"/>
<accession>A0A0C1ZEK0</accession>
<organism evidence="1 2">
    <name type="scientific">Enhygromyxa salina</name>
    <dbReference type="NCBI Taxonomy" id="215803"/>
    <lineage>
        <taxon>Bacteria</taxon>
        <taxon>Pseudomonadati</taxon>
        <taxon>Myxococcota</taxon>
        <taxon>Polyangia</taxon>
        <taxon>Nannocystales</taxon>
        <taxon>Nannocystaceae</taxon>
        <taxon>Enhygromyxa</taxon>
    </lineage>
</organism>
<name>A0A0C1ZEK0_9BACT</name>
<dbReference type="EMBL" id="JMCC02000043">
    <property type="protein sequence ID" value="KIG16099.1"/>
    <property type="molecule type" value="Genomic_DNA"/>
</dbReference>
<protein>
    <submittedName>
        <fullName evidence="1">Uncharacterized protein</fullName>
    </submittedName>
</protein>
<dbReference type="Proteomes" id="UP000031599">
    <property type="component" value="Unassembled WGS sequence"/>
</dbReference>
<dbReference type="RefSeq" id="WP_052550386.1">
    <property type="nucleotide sequence ID" value="NZ_JMCC02000043.1"/>
</dbReference>
<evidence type="ECO:0000313" key="2">
    <source>
        <dbReference type="Proteomes" id="UP000031599"/>
    </source>
</evidence>
<comment type="caution">
    <text evidence="1">The sequence shown here is derived from an EMBL/GenBank/DDBJ whole genome shotgun (WGS) entry which is preliminary data.</text>
</comment>
<gene>
    <name evidence="1" type="ORF">DB30_04971</name>
</gene>
<sequence>MNGNQNNSRGLANVDRAALENRARLVAGDRIFFLALYEPVTCDFFEGRADAEDQSSVTLSSRAWTVALPGRISRDSR</sequence>